<proteinExistence type="predicted"/>
<feature type="region of interest" description="Disordered" evidence="1">
    <location>
        <begin position="305"/>
        <end position="329"/>
    </location>
</feature>
<sequence length="329" mass="34622">MVPRRAALVVVALVLVAGCAGTDQTTPTTAPESTTTADRSATVAANATLAAARNETVANASSTATTTSGVAATTTLSPPPNASLPPGVNASGVEDASALVAAHRSALNNTSFAFRFHANVSVGPANQWTRQRGTVEAGLSPLVVHSDSVRRFDEGTTRVATDLWANETAVVVRYSGENRTEIRRYNRTGGNLADETWAHLPRADLDSQVTQAWLVELALTAGEFEFDRIERHDGRKVAVLRATEAVSADNFTDFDATAVVDAKGRVHSLSLTAAYAGDDETRIHYEFELTDLGSVSVERPTWVSAATPPTRTGGTATTVSERNATASAE</sequence>
<dbReference type="Proteomes" id="UP001595945">
    <property type="component" value="Unassembled WGS sequence"/>
</dbReference>
<protein>
    <recommendedName>
        <fullName evidence="4">Outer membrane lipoprotein-sorting protein</fullName>
    </recommendedName>
</protein>
<evidence type="ECO:0000256" key="1">
    <source>
        <dbReference type="SAM" id="MobiDB-lite"/>
    </source>
</evidence>
<accession>A0ABD5Q163</accession>
<dbReference type="RefSeq" id="WP_254269917.1">
    <property type="nucleotide sequence ID" value="NZ_CP100400.1"/>
</dbReference>
<evidence type="ECO:0008006" key="4">
    <source>
        <dbReference type="Google" id="ProtNLM"/>
    </source>
</evidence>
<dbReference type="EMBL" id="JBHSHT010000001">
    <property type="protein sequence ID" value="MFC4824333.1"/>
    <property type="molecule type" value="Genomic_DNA"/>
</dbReference>
<evidence type="ECO:0000313" key="3">
    <source>
        <dbReference type="Proteomes" id="UP001595945"/>
    </source>
</evidence>
<dbReference type="GeneID" id="73044983"/>
<feature type="compositionally biased region" description="Low complexity" evidence="1">
    <location>
        <begin position="305"/>
        <end position="318"/>
    </location>
</feature>
<keyword evidence="3" id="KW-1185">Reference proteome</keyword>
<name>A0ABD5Q163_9EURY</name>
<feature type="region of interest" description="Disordered" evidence="1">
    <location>
        <begin position="57"/>
        <end position="87"/>
    </location>
</feature>
<reference evidence="2 3" key="1">
    <citation type="journal article" date="2019" name="Int. J. Syst. Evol. Microbiol.">
        <title>The Global Catalogue of Microorganisms (GCM) 10K type strain sequencing project: providing services to taxonomists for standard genome sequencing and annotation.</title>
        <authorList>
            <consortium name="The Broad Institute Genomics Platform"/>
            <consortium name="The Broad Institute Genome Sequencing Center for Infectious Disease"/>
            <person name="Wu L."/>
            <person name="Ma J."/>
        </authorList>
    </citation>
    <scope>NUCLEOTIDE SEQUENCE [LARGE SCALE GENOMIC DNA]</scope>
    <source>
        <strain evidence="2 3">XZYJ18</strain>
    </source>
</reference>
<feature type="compositionally biased region" description="Low complexity" evidence="1">
    <location>
        <begin position="57"/>
        <end position="75"/>
    </location>
</feature>
<dbReference type="PROSITE" id="PS51257">
    <property type="entry name" value="PROKAR_LIPOPROTEIN"/>
    <property type="match status" value="1"/>
</dbReference>
<comment type="caution">
    <text evidence="2">The sequence shown here is derived from an EMBL/GenBank/DDBJ whole genome shotgun (WGS) entry which is preliminary data.</text>
</comment>
<gene>
    <name evidence="2" type="ORF">ACFO9K_08660</name>
</gene>
<feature type="compositionally biased region" description="Polar residues" evidence="1">
    <location>
        <begin position="319"/>
        <end position="329"/>
    </location>
</feature>
<organism evidence="2 3">
    <name type="scientific">Halorussus aquaticus</name>
    <dbReference type="NCBI Taxonomy" id="2953748"/>
    <lineage>
        <taxon>Archaea</taxon>
        <taxon>Methanobacteriati</taxon>
        <taxon>Methanobacteriota</taxon>
        <taxon>Stenosarchaea group</taxon>
        <taxon>Halobacteria</taxon>
        <taxon>Halobacteriales</taxon>
        <taxon>Haladaptataceae</taxon>
        <taxon>Halorussus</taxon>
    </lineage>
</organism>
<dbReference type="AlphaFoldDB" id="A0ABD5Q163"/>
<evidence type="ECO:0000313" key="2">
    <source>
        <dbReference type="EMBL" id="MFC4824333.1"/>
    </source>
</evidence>